<accession>A0ABZ1CQL3</accession>
<name>A0ABZ1CQL3_9TREE</name>
<evidence type="ECO:0000256" key="8">
    <source>
        <dbReference type="SAM" id="MobiDB-lite"/>
    </source>
</evidence>
<evidence type="ECO:0000256" key="1">
    <source>
        <dbReference type="ARBA" id="ARBA00004173"/>
    </source>
</evidence>
<dbReference type="SUPFAM" id="SSF53335">
    <property type="entry name" value="S-adenosyl-L-methionine-dependent methyltransferases"/>
    <property type="match status" value="1"/>
</dbReference>
<feature type="compositionally biased region" description="Low complexity" evidence="8">
    <location>
        <begin position="470"/>
        <end position="505"/>
    </location>
</feature>
<evidence type="ECO:0000256" key="2">
    <source>
        <dbReference type="ARBA" id="ARBA00005891"/>
    </source>
</evidence>
<evidence type="ECO:0000313" key="10">
    <source>
        <dbReference type="Proteomes" id="UP001329825"/>
    </source>
</evidence>
<dbReference type="GeneID" id="87953086"/>
<dbReference type="PANTHER" id="PTHR12049:SF5">
    <property type="entry name" value="PROTEIN ARGININE METHYLTRANSFERASE NDUFAF7 HOMOLOG, MITOCHONDRIAL"/>
    <property type="match status" value="1"/>
</dbReference>
<comment type="similarity">
    <text evidence="2 7">Belongs to the NDUFAF7 family.</text>
</comment>
<keyword evidence="3 7" id="KW-0489">Methyltransferase</keyword>
<comment type="function">
    <text evidence="7">Arginine methyltransferase involved in the assembly or stability of mitochondrial NADH:ubiquinone oxidoreductase complex (complex I).</text>
</comment>
<keyword evidence="10" id="KW-1185">Reference proteome</keyword>
<evidence type="ECO:0000256" key="6">
    <source>
        <dbReference type="ARBA" id="ARBA00048612"/>
    </source>
</evidence>
<dbReference type="RefSeq" id="XP_062788768.1">
    <property type="nucleotide sequence ID" value="XM_062932717.1"/>
</dbReference>
<protein>
    <recommendedName>
        <fullName evidence="7">Protein arginine methyltransferase NDUFAF7</fullName>
        <ecNumber evidence="7">2.1.1.320</ecNumber>
    </recommendedName>
</protein>
<dbReference type="EC" id="2.1.1.320" evidence="7"/>
<dbReference type="InterPro" id="IPR003788">
    <property type="entry name" value="NDUFAF7"/>
</dbReference>
<dbReference type="Gene3D" id="3.40.50.12710">
    <property type="match status" value="1"/>
</dbReference>
<evidence type="ECO:0000256" key="7">
    <source>
        <dbReference type="RuleBase" id="RU364114"/>
    </source>
</evidence>
<comment type="subcellular location">
    <subcellularLocation>
        <location evidence="1 7">Mitochondrion</location>
    </subcellularLocation>
</comment>
<evidence type="ECO:0000256" key="4">
    <source>
        <dbReference type="ARBA" id="ARBA00022679"/>
    </source>
</evidence>
<proteinExistence type="inferred from homology"/>
<comment type="catalytic activity">
    <reaction evidence="6 7">
        <text>L-arginyl-[protein] + 2 S-adenosyl-L-methionine = N(omega),N(omega)'-dimethyl-L-arginyl-[protein] + 2 S-adenosyl-L-homocysteine + 2 H(+)</text>
        <dbReference type="Rhea" id="RHEA:48108"/>
        <dbReference type="Rhea" id="RHEA-COMP:10532"/>
        <dbReference type="Rhea" id="RHEA-COMP:11992"/>
        <dbReference type="ChEBI" id="CHEBI:15378"/>
        <dbReference type="ChEBI" id="CHEBI:29965"/>
        <dbReference type="ChEBI" id="CHEBI:57856"/>
        <dbReference type="ChEBI" id="CHEBI:59789"/>
        <dbReference type="ChEBI" id="CHEBI:88221"/>
        <dbReference type="EC" id="2.1.1.320"/>
    </reaction>
</comment>
<keyword evidence="5 7" id="KW-0496">Mitochondrion</keyword>
<evidence type="ECO:0000313" key="9">
    <source>
        <dbReference type="EMBL" id="WRT64028.1"/>
    </source>
</evidence>
<dbReference type="Proteomes" id="UP001329825">
    <property type="component" value="Chromosome 1"/>
</dbReference>
<dbReference type="Pfam" id="PF02636">
    <property type="entry name" value="Methyltransf_28"/>
    <property type="match status" value="1"/>
</dbReference>
<dbReference type="InterPro" id="IPR029063">
    <property type="entry name" value="SAM-dependent_MTases_sf"/>
</dbReference>
<keyword evidence="4 7" id="KW-0808">Transferase</keyword>
<sequence length="565" mass="64150">MSIASSSSRCMRTFLSRSVKHNSLRPVSKKLRVEIPLFLLPSLTKRYQSTSSDNSPKQRDKERYNFNTSLSWSESPDPDHVHWRRVTAAELTSRKEPPTRVKMLVRDFIDDSLYNPHYGYFSRNATIFTPPKEGFNFSSFQDTAAFQEAVAERYEKEYGLEPTTGQTGGLGRQVWHTPTELFKPYYARILLTAILQSYKLNHFPHEPLILYEVGAGNGSFMIDSLSYLKENHPEIYERTQYRIIEISSSLAKGQRARAEKEGFGDKVEVINSDFFKWEGKKDGEEACFVVALEVFDNFAHDMIRYDISTLTPFQAVVAIDASGDFSLLYEPVNDPLIRRVLAYRRLLPPSSSTSPPFSTPLLYSSLLRSLYSSLPFSPNLSEPDFIPTKSILFMERLREKLPGHRLLVADFDQLPDAVQGRNGPVVQTRYGGSMVPCETFLVKQGYFDIFFPTDFELLRDIYSVIMNSPSQSLSSTSLPSSTSTSSMPSSTPTSASVPSRSKSSPVGLQRDFFSGVRGFRRRQVNIYTHSEFTDKFGEKDTISKTNLKNGENVMKVMYGNAKVMF</sequence>
<organism evidence="9 10">
    <name type="scientific">Kwoniella shivajii</name>
    <dbReference type="NCBI Taxonomy" id="564305"/>
    <lineage>
        <taxon>Eukaryota</taxon>
        <taxon>Fungi</taxon>
        <taxon>Dikarya</taxon>
        <taxon>Basidiomycota</taxon>
        <taxon>Agaricomycotina</taxon>
        <taxon>Tremellomycetes</taxon>
        <taxon>Tremellales</taxon>
        <taxon>Cryptococcaceae</taxon>
        <taxon>Kwoniella</taxon>
    </lineage>
</organism>
<gene>
    <name evidence="9" type="ORF">IL334_000955</name>
</gene>
<evidence type="ECO:0000256" key="5">
    <source>
        <dbReference type="ARBA" id="ARBA00023128"/>
    </source>
</evidence>
<feature type="region of interest" description="Disordered" evidence="8">
    <location>
        <begin position="470"/>
        <end position="508"/>
    </location>
</feature>
<dbReference type="InterPro" id="IPR038375">
    <property type="entry name" value="NDUFAF7_sf"/>
</dbReference>
<reference evidence="9 10" key="1">
    <citation type="submission" date="2024-01" db="EMBL/GenBank/DDBJ databases">
        <title>Comparative genomics of Cryptococcus and Kwoniella reveals pathogenesis evolution and contrasting modes of karyotype evolution via chromosome fusion or intercentromeric recombination.</title>
        <authorList>
            <person name="Coelho M.A."/>
            <person name="David-Palma M."/>
            <person name="Shea T."/>
            <person name="Bowers K."/>
            <person name="McGinley-Smith S."/>
            <person name="Mohammad A.W."/>
            <person name="Gnirke A."/>
            <person name="Yurkov A.M."/>
            <person name="Nowrousian M."/>
            <person name="Sun S."/>
            <person name="Cuomo C.A."/>
            <person name="Heitman J."/>
        </authorList>
    </citation>
    <scope>NUCLEOTIDE SEQUENCE [LARGE SCALE GENOMIC DNA]</scope>
    <source>
        <strain evidence="9">CBS 11374</strain>
    </source>
</reference>
<dbReference type="PANTHER" id="PTHR12049">
    <property type="entry name" value="PROTEIN ARGININE METHYLTRANSFERASE NDUFAF7, MITOCHONDRIAL"/>
    <property type="match status" value="1"/>
</dbReference>
<evidence type="ECO:0000256" key="3">
    <source>
        <dbReference type="ARBA" id="ARBA00022603"/>
    </source>
</evidence>
<dbReference type="EMBL" id="CP141881">
    <property type="protein sequence ID" value="WRT64028.1"/>
    <property type="molecule type" value="Genomic_DNA"/>
</dbReference>